<accession>A0A455T757</accession>
<dbReference type="CDD" id="cd00838">
    <property type="entry name" value="MPP_superfamily"/>
    <property type="match status" value="1"/>
</dbReference>
<name>A0A455T757_9CHLR</name>
<dbReference type="SUPFAM" id="SSF56300">
    <property type="entry name" value="Metallo-dependent phosphatases"/>
    <property type="match status" value="2"/>
</dbReference>
<protein>
    <recommendedName>
        <fullName evidence="2">Calcineurin-like phosphoesterase domain-containing protein</fullName>
    </recommendedName>
</protein>
<dbReference type="GO" id="GO:0016791">
    <property type="term" value="F:phosphatase activity"/>
    <property type="evidence" value="ECO:0007669"/>
    <property type="project" value="TreeGrafter"/>
</dbReference>
<dbReference type="AlphaFoldDB" id="A0A455T757"/>
<proteinExistence type="predicted"/>
<feature type="region of interest" description="Disordered" evidence="1">
    <location>
        <begin position="168"/>
        <end position="187"/>
    </location>
</feature>
<dbReference type="Pfam" id="PF00149">
    <property type="entry name" value="Metallophos"/>
    <property type="match status" value="1"/>
</dbReference>
<feature type="domain" description="Calcineurin-like phosphoesterase" evidence="2">
    <location>
        <begin position="1"/>
        <end position="154"/>
    </location>
</feature>
<dbReference type="Gene3D" id="3.60.21.10">
    <property type="match status" value="2"/>
</dbReference>
<dbReference type="GO" id="GO:0005737">
    <property type="term" value="C:cytoplasm"/>
    <property type="evidence" value="ECO:0007669"/>
    <property type="project" value="TreeGrafter"/>
</dbReference>
<organism evidence="3">
    <name type="scientific">Thermogemmatispora argillosa</name>
    <dbReference type="NCBI Taxonomy" id="2045280"/>
    <lineage>
        <taxon>Bacteria</taxon>
        <taxon>Bacillati</taxon>
        <taxon>Chloroflexota</taxon>
        <taxon>Ktedonobacteria</taxon>
        <taxon>Thermogemmatisporales</taxon>
        <taxon>Thermogemmatisporaceae</taxon>
        <taxon>Thermogemmatispora</taxon>
    </lineage>
</organism>
<reference evidence="3" key="1">
    <citation type="submission" date="2018-12" db="EMBL/GenBank/DDBJ databases">
        <title>Novel natural products biosynthetic potential of the class Ktedonobacteria.</title>
        <authorList>
            <person name="Zheng Y."/>
            <person name="Saitou A."/>
            <person name="Wang C.M."/>
            <person name="Toyoda A."/>
            <person name="Minakuchi Y."/>
            <person name="Sekiguchi Y."/>
            <person name="Ueda K."/>
            <person name="Takano H."/>
            <person name="Sakai Y."/>
            <person name="Yokota A."/>
            <person name="Yabe S."/>
        </authorList>
    </citation>
    <scope>NUCLEOTIDE SEQUENCE</scope>
    <source>
        <strain evidence="3">A3-2</strain>
    </source>
</reference>
<gene>
    <name evidence="3" type="ORF">KTA_33840</name>
</gene>
<dbReference type="PANTHER" id="PTHR42850">
    <property type="entry name" value="METALLOPHOSPHOESTERASE"/>
    <property type="match status" value="1"/>
</dbReference>
<sequence length="400" mass="43474">MRYAVFSDIHANLEALEAVLAKIDELSKEKPIDQIWFLGDLVGYGPDPNACISLLRERTDVIIAGNHDWAAVNKIDLDDFSAAARISAEWTAQQLTEEHREFLANLPERLDIGDVTLVHGSPYGPLWEYLTSEVLAERSFQHFTSRFCFVGHTHIPVIFQQPMSLHKTSSAGASREHTQKTASAATTVADAGNAEETGAGGSEQPVSANQSEGEKGRPSEEGSCDQGLQGAAKTPAAATAREAATAESSSTAEETLSAAHSSELEPDGQQEEYADIVAALEAIESRTSEEEILSAEDRLNSEIEELLALLGLSQSMIKVTNEMLTPPEGHWDPPAGYRAIINPGGVGQPRDGDPRAAFMIYDTESGFEFYRVPYDIKKTQEKIIKAGLPQYLAVRLAYGR</sequence>
<feature type="compositionally biased region" description="Low complexity" evidence="1">
    <location>
        <begin position="231"/>
        <end position="261"/>
    </location>
</feature>
<dbReference type="EMBL" id="AP019377">
    <property type="protein sequence ID" value="BBH95185.1"/>
    <property type="molecule type" value="Genomic_DNA"/>
</dbReference>
<feature type="region of interest" description="Disordered" evidence="1">
    <location>
        <begin position="194"/>
        <end position="269"/>
    </location>
</feature>
<dbReference type="PANTHER" id="PTHR42850:SF2">
    <property type="entry name" value="BLL5683 PROTEIN"/>
    <property type="match status" value="1"/>
</dbReference>
<dbReference type="InterPro" id="IPR004843">
    <property type="entry name" value="Calcineurin-like_PHP"/>
</dbReference>
<evidence type="ECO:0000259" key="2">
    <source>
        <dbReference type="Pfam" id="PF00149"/>
    </source>
</evidence>
<evidence type="ECO:0000313" key="3">
    <source>
        <dbReference type="EMBL" id="BBH95185.1"/>
    </source>
</evidence>
<evidence type="ECO:0000256" key="1">
    <source>
        <dbReference type="SAM" id="MobiDB-lite"/>
    </source>
</evidence>
<dbReference type="InterPro" id="IPR050126">
    <property type="entry name" value="Ap4A_hydrolase"/>
</dbReference>
<dbReference type="InterPro" id="IPR029052">
    <property type="entry name" value="Metallo-depent_PP-like"/>
</dbReference>